<name>A0A084G406_PSEDA</name>
<feature type="domain" description="Zn(2)-C6 fungal-type" evidence="4">
    <location>
        <begin position="26"/>
        <end position="55"/>
    </location>
</feature>
<feature type="region of interest" description="Disordered" evidence="3">
    <location>
        <begin position="629"/>
        <end position="648"/>
    </location>
</feature>
<dbReference type="KEGG" id="sapo:SAPIO_CDS6292"/>
<dbReference type="SMART" id="SM00906">
    <property type="entry name" value="Fungal_trans"/>
    <property type="match status" value="1"/>
</dbReference>
<dbReference type="CDD" id="cd00067">
    <property type="entry name" value="GAL4"/>
    <property type="match status" value="1"/>
</dbReference>
<dbReference type="PROSITE" id="PS50048">
    <property type="entry name" value="ZN2_CY6_FUNGAL_2"/>
    <property type="match status" value="1"/>
</dbReference>
<feature type="region of interest" description="Disordered" evidence="3">
    <location>
        <begin position="1"/>
        <end position="20"/>
    </location>
</feature>
<dbReference type="GO" id="GO:0003677">
    <property type="term" value="F:DNA binding"/>
    <property type="evidence" value="ECO:0007669"/>
    <property type="project" value="InterPro"/>
</dbReference>
<dbReference type="OMA" id="ITCLPPR"/>
<dbReference type="SUPFAM" id="SSF57701">
    <property type="entry name" value="Zn2/Cys6 DNA-binding domain"/>
    <property type="match status" value="1"/>
</dbReference>
<dbReference type="InterPro" id="IPR036864">
    <property type="entry name" value="Zn2-C6_fun-type_DNA-bd_sf"/>
</dbReference>
<keyword evidence="6" id="KW-1185">Reference proteome</keyword>
<dbReference type="PANTHER" id="PTHR46910:SF15">
    <property type="entry name" value="PRNA PROTEIN"/>
    <property type="match status" value="1"/>
</dbReference>
<dbReference type="InterPro" id="IPR050987">
    <property type="entry name" value="AtrR-like"/>
</dbReference>
<dbReference type="GO" id="GO:0000981">
    <property type="term" value="F:DNA-binding transcription factor activity, RNA polymerase II-specific"/>
    <property type="evidence" value="ECO:0007669"/>
    <property type="project" value="InterPro"/>
</dbReference>
<dbReference type="GO" id="GO:0006351">
    <property type="term" value="P:DNA-templated transcription"/>
    <property type="evidence" value="ECO:0007669"/>
    <property type="project" value="InterPro"/>
</dbReference>
<dbReference type="AlphaFoldDB" id="A0A084G406"/>
<dbReference type="Proteomes" id="UP000028545">
    <property type="component" value="Unassembled WGS sequence"/>
</dbReference>
<proteinExistence type="predicted"/>
<dbReference type="OrthoDB" id="3921198at2759"/>
<dbReference type="VEuPathDB" id="FungiDB:SAPIO_CDS6292"/>
<dbReference type="GeneID" id="27725364"/>
<protein>
    <recommendedName>
        <fullName evidence="4">Zn(2)-C6 fungal-type domain-containing protein</fullName>
    </recommendedName>
</protein>
<comment type="caution">
    <text evidence="5">The sequence shown here is derived from an EMBL/GenBank/DDBJ whole genome shotgun (WGS) entry which is preliminary data.</text>
</comment>
<dbReference type="Pfam" id="PF04082">
    <property type="entry name" value="Fungal_trans"/>
    <property type="match status" value="1"/>
</dbReference>
<dbReference type="PROSITE" id="PS00463">
    <property type="entry name" value="ZN2_CY6_FUNGAL_1"/>
    <property type="match status" value="1"/>
</dbReference>
<dbReference type="EMBL" id="JOWA01000102">
    <property type="protein sequence ID" value="KEZ42068.1"/>
    <property type="molecule type" value="Genomic_DNA"/>
</dbReference>
<dbReference type="GO" id="GO:0008270">
    <property type="term" value="F:zinc ion binding"/>
    <property type="evidence" value="ECO:0007669"/>
    <property type="project" value="InterPro"/>
</dbReference>
<dbReference type="SMART" id="SM00066">
    <property type="entry name" value="GAL4"/>
    <property type="match status" value="1"/>
</dbReference>
<gene>
    <name evidence="5" type="ORF">SAPIO_CDS6292</name>
</gene>
<dbReference type="CDD" id="cd12148">
    <property type="entry name" value="fungal_TF_MHR"/>
    <property type="match status" value="1"/>
</dbReference>
<reference evidence="5 6" key="1">
    <citation type="journal article" date="2014" name="Genome Announc.">
        <title>Draft genome sequence of the pathogenic fungus Scedosporium apiospermum.</title>
        <authorList>
            <person name="Vandeputte P."/>
            <person name="Ghamrawi S."/>
            <person name="Rechenmann M."/>
            <person name="Iltis A."/>
            <person name="Giraud S."/>
            <person name="Fleury M."/>
            <person name="Thornton C."/>
            <person name="Delhaes L."/>
            <person name="Meyer W."/>
            <person name="Papon N."/>
            <person name="Bouchara J.P."/>
        </authorList>
    </citation>
    <scope>NUCLEOTIDE SEQUENCE [LARGE SCALE GENOMIC DNA]</scope>
    <source>
        <strain evidence="5 6">IHEM 14462</strain>
    </source>
</reference>
<dbReference type="InterPro" id="IPR001138">
    <property type="entry name" value="Zn2Cys6_DnaBD"/>
</dbReference>
<keyword evidence="1" id="KW-0479">Metal-binding</keyword>
<dbReference type="HOGENOM" id="CLU_009353_1_0_1"/>
<feature type="compositionally biased region" description="Basic residues" evidence="3">
    <location>
        <begin position="1"/>
        <end position="13"/>
    </location>
</feature>
<accession>A0A084G406</accession>
<organism evidence="5 6">
    <name type="scientific">Pseudallescheria apiosperma</name>
    <name type="common">Scedosporium apiospermum</name>
    <dbReference type="NCBI Taxonomy" id="563466"/>
    <lineage>
        <taxon>Eukaryota</taxon>
        <taxon>Fungi</taxon>
        <taxon>Dikarya</taxon>
        <taxon>Ascomycota</taxon>
        <taxon>Pezizomycotina</taxon>
        <taxon>Sordariomycetes</taxon>
        <taxon>Hypocreomycetidae</taxon>
        <taxon>Microascales</taxon>
        <taxon>Microascaceae</taxon>
        <taxon>Scedosporium</taxon>
    </lineage>
</organism>
<evidence type="ECO:0000256" key="1">
    <source>
        <dbReference type="ARBA" id="ARBA00022723"/>
    </source>
</evidence>
<dbReference type="RefSeq" id="XP_016641867.1">
    <property type="nucleotide sequence ID" value="XM_016788433.1"/>
</dbReference>
<dbReference type="Pfam" id="PF00172">
    <property type="entry name" value="Zn_clus"/>
    <property type="match status" value="1"/>
</dbReference>
<sequence>MDHPPSAHKQRQRHVPDRERKRAARACDGCRRQKEKCDGGVPCRRCIRLRRECLFLGRPPRLVNHVRDLPENECLTQTARGAQSISRGSDFAGIEEERFTVLPLGNNAIHYSGEFSHWNFSMRIKKWLQLCASGTDQQSRQDTLGGFKFKEYYRAEELQSSETFSSLSSLPPRHITDFLVQVFFTHARTNYFYVDKAWLLNKIDYVYSNSESISQRDASTVCIIFTVLAIGTQYAYLGRPVEPGSHGRGRGRDQDPAGPFSEDAIGVVFYQQACKLVPDVITLASLESVQACLLIGVYTLPLDASGLSYIYLNLAVRVAIQNGMHRRHGGEGLDPIVRETWNRVWWTAYTMERRVGIFHGRPISIASQDVDAELPLDNPGVPRDPASNHLAAVLETVQLHELLAEISKEISVLRQPTMPGAMNTLSRLIDLKNAVHKWWDDLPGDVFCKEPTRQSQIRRSDMHLHLEYCLVRMFTGRPFILPRFRSRNNTGSGVIRSPSTDSSTADSRSILASDCVAAALAVVDTCKVLKETIGLARASYTEFSACRAALLVIIAQCLQERTDRLRQYLGDGLAMIKVMSAGGESARSEASLIEVFERAISRLYPVNYSVDSESVSDYTRFKQWETLWRGNSPNEPQPRPNLGPAMAPASTNLREEAAGPTRLEAVQQATSSVAIDWNFPPLPQDLDEFSSMFGQRDNGESNPIGSYFNNMFT</sequence>
<evidence type="ECO:0000256" key="3">
    <source>
        <dbReference type="SAM" id="MobiDB-lite"/>
    </source>
</evidence>
<dbReference type="InterPro" id="IPR007219">
    <property type="entry name" value="XnlR_reg_dom"/>
</dbReference>
<evidence type="ECO:0000256" key="2">
    <source>
        <dbReference type="ARBA" id="ARBA00023242"/>
    </source>
</evidence>
<evidence type="ECO:0000259" key="4">
    <source>
        <dbReference type="PROSITE" id="PS50048"/>
    </source>
</evidence>
<keyword evidence="2" id="KW-0539">Nucleus</keyword>
<dbReference type="PANTHER" id="PTHR46910">
    <property type="entry name" value="TRANSCRIPTION FACTOR PDR1"/>
    <property type="match status" value="1"/>
</dbReference>
<dbReference type="Gene3D" id="4.10.240.10">
    <property type="entry name" value="Zn(2)-C6 fungal-type DNA-binding domain"/>
    <property type="match status" value="1"/>
</dbReference>
<evidence type="ECO:0000313" key="5">
    <source>
        <dbReference type="EMBL" id="KEZ42068.1"/>
    </source>
</evidence>
<evidence type="ECO:0000313" key="6">
    <source>
        <dbReference type="Proteomes" id="UP000028545"/>
    </source>
</evidence>